<proteinExistence type="predicted"/>
<organism evidence="4 5">
    <name type="scientific">Raphidocelis subcapitata</name>
    <dbReference type="NCBI Taxonomy" id="307507"/>
    <lineage>
        <taxon>Eukaryota</taxon>
        <taxon>Viridiplantae</taxon>
        <taxon>Chlorophyta</taxon>
        <taxon>core chlorophytes</taxon>
        <taxon>Chlorophyceae</taxon>
        <taxon>CS clade</taxon>
        <taxon>Sphaeropleales</taxon>
        <taxon>Selenastraceae</taxon>
        <taxon>Raphidocelis</taxon>
    </lineage>
</organism>
<dbReference type="FunCoup" id="A0A2V0NWY0">
    <property type="interactions" value="2007"/>
</dbReference>
<dbReference type="OrthoDB" id="286637at2759"/>
<name>A0A2V0NWY0_9CHLO</name>
<dbReference type="InParanoid" id="A0A2V0NWY0"/>
<evidence type="ECO:0000259" key="3">
    <source>
        <dbReference type="PROSITE" id="PS51229"/>
    </source>
</evidence>
<comment type="caution">
    <text evidence="4">The sequence shown here is derived from an EMBL/GenBank/DDBJ whole genome shotgun (WGS) entry which is preliminary data.</text>
</comment>
<dbReference type="SUPFAM" id="SSF46934">
    <property type="entry name" value="UBA-like"/>
    <property type="match status" value="1"/>
</dbReference>
<dbReference type="STRING" id="307507.A0A2V0NWY0"/>
<keyword evidence="5" id="KW-1185">Reference proteome</keyword>
<dbReference type="Gene3D" id="1.10.8.10">
    <property type="entry name" value="DNA helicase RuvA subunit, C-terminal domain"/>
    <property type="match status" value="1"/>
</dbReference>
<dbReference type="FunFam" id="1.10.238.10:FF:000030">
    <property type="entry name" value="DCN1-like protein"/>
    <property type="match status" value="1"/>
</dbReference>
<evidence type="ECO:0000256" key="1">
    <source>
        <dbReference type="ARBA" id="ARBA00022786"/>
    </source>
</evidence>
<dbReference type="PANTHER" id="PTHR12281:SF2">
    <property type="entry name" value="DEFECTIVE IN CULLIN NEDDYLATION PROTEIN"/>
    <property type="match status" value="1"/>
</dbReference>
<dbReference type="AlphaFoldDB" id="A0A2V0NWY0"/>
<dbReference type="FunFam" id="1.10.238.200:FF:000004">
    <property type="entry name" value="Defective in cullin neddylation protein"/>
    <property type="match status" value="1"/>
</dbReference>
<evidence type="ECO:0000313" key="4">
    <source>
        <dbReference type="EMBL" id="GBF90080.1"/>
    </source>
</evidence>
<sequence length="254" mass="29192">MNRGSKIKEKEKASQFKTITGASDKVATECLRATGWSVEAAIEYFYSSGLQAAVPSVDMKGIEALFAKYKDAADGAIRAEGVGSFCEDLGVDPSDVVMLVLSWRLNAATMCEYTRDEFVGGLQRLGCDSLEKIKRRLPEMRGELKDPAKWREVYHYAFAWAKEKNQKCLQLDVAMGMWQLLFAEERRWQYIDDWCAFLQAHHNRAISRDTWVQLFEFVRTVKPDFSNFDESAAWPYLIDEFVDYMRQRQAVAED</sequence>
<dbReference type="InterPro" id="IPR042460">
    <property type="entry name" value="DCN1-like_PONY"/>
</dbReference>
<gene>
    <name evidence="4" type="ORF">Rsub_02788</name>
</gene>
<dbReference type="Pfam" id="PF14555">
    <property type="entry name" value="UBA_4"/>
    <property type="match status" value="1"/>
</dbReference>
<evidence type="ECO:0000313" key="5">
    <source>
        <dbReference type="Proteomes" id="UP000247498"/>
    </source>
</evidence>
<dbReference type="GO" id="GO:0031624">
    <property type="term" value="F:ubiquitin conjugating enzyme binding"/>
    <property type="evidence" value="ECO:0007669"/>
    <property type="project" value="TreeGrafter"/>
</dbReference>
<dbReference type="Gene3D" id="1.10.238.200">
    <property type="entry name" value="Cullin, PONY binding domain"/>
    <property type="match status" value="1"/>
</dbReference>
<dbReference type="EMBL" id="BDRX01000014">
    <property type="protein sequence ID" value="GBF90080.1"/>
    <property type="molecule type" value="Genomic_DNA"/>
</dbReference>
<accession>A0A2V0NWY0</accession>
<dbReference type="GO" id="GO:0045116">
    <property type="term" value="P:protein neddylation"/>
    <property type="evidence" value="ECO:0007669"/>
    <property type="project" value="TreeGrafter"/>
</dbReference>
<dbReference type="GO" id="GO:0000151">
    <property type="term" value="C:ubiquitin ligase complex"/>
    <property type="evidence" value="ECO:0007669"/>
    <property type="project" value="TreeGrafter"/>
</dbReference>
<dbReference type="Pfam" id="PF03556">
    <property type="entry name" value="Cullin_binding"/>
    <property type="match status" value="1"/>
</dbReference>
<dbReference type="PANTHER" id="PTHR12281">
    <property type="entry name" value="RP42 RELATED"/>
    <property type="match status" value="1"/>
</dbReference>
<dbReference type="GO" id="GO:0032182">
    <property type="term" value="F:ubiquitin-like protein binding"/>
    <property type="evidence" value="ECO:0007669"/>
    <property type="project" value="TreeGrafter"/>
</dbReference>
<dbReference type="GO" id="GO:0097602">
    <property type="term" value="F:cullin family protein binding"/>
    <property type="evidence" value="ECO:0007669"/>
    <property type="project" value="TreeGrafter"/>
</dbReference>
<dbReference type="InterPro" id="IPR014764">
    <property type="entry name" value="DCN-prot"/>
</dbReference>
<reference evidence="4 5" key="1">
    <citation type="journal article" date="2018" name="Sci. Rep.">
        <title>Raphidocelis subcapitata (=Pseudokirchneriella subcapitata) provides an insight into genome evolution and environmental adaptations in the Sphaeropleales.</title>
        <authorList>
            <person name="Suzuki S."/>
            <person name="Yamaguchi H."/>
            <person name="Nakajima N."/>
            <person name="Kawachi M."/>
        </authorList>
    </citation>
    <scope>NUCLEOTIDE SEQUENCE [LARGE SCALE GENOMIC DNA]</scope>
    <source>
        <strain evidence="4 5">NIES-35</strain>
    </source>
</reference>
<dbReference type="PROSITE" id="PS51229">
    <property type="entry name" value="DCUN1"/>
    <property type="match status" value="1"/>
</dbReference>
<protein>
    <recommendedName>
        <fullName evidence="2">Defective in cullin neddylation protein</fullName>
    </recommendedName>
</protein>
<dbReference type="Proteomes" id="UP000247498">
    <property type="component" value="Unassembled WGS sequence"/>
</dbReference>
<keyword evidence="1" id="KW-0833">Ubl conjugation pathway</keyword>
<evidence type="ECO:0000256" key="2">
    <source>
        <dbReference type="RuleBase" id="RU410713"/>
    </source>
</evidence>
<comment type="function">
    <text evidence="2">Neddylation of cullins play an essential role in the regulation of SCF-type complexes activity.</text>
</comment>
<dbReference type="InterPro" id="IPR005176">
    <property type="entry name" value="PONY_dom"/>
</dbReference>
<feature type="domain" description="DCUN1" evidence="3">
    <location>
        <begin position="57"/>
        <end position="246"/>
    </location>
</feature>
<dbReference type="InterPro" id="IPR009060">
    <property type="entry name" value="UBA-like_sf"/>
</dbReference>
<dbReference type="Gene3D" id="1.10.238.10">
    <property type="entry name" value="EF-hand"/>
    <property type="match status" value="1"/>
</dbReference>